<proteinExistence type="predicted"/>
<feature type="region of interest" description="Disordered" evidence="1">
    <location>
        <begin position="1"/>
        <end position="20"/>
    </location>
</feature>
<feature type="compositionally biased region" description="Basic and acidic residues" evidence="1">
    <location>
        <begin position="229"/>
        <end position="249"/>
    </location>
</feature>
<feature type="compositionally biased region" description="Polar residues" evidence="1">
    <location>
        <begin position="297"/>
        <end position="310"/>
    </location>
</feature>
<evidence type="ECO:0000313" key="2">
    <source>
        <dbReference type="EMBL" id="CDF77431.1"/>
    </source>
</evidence>
<dbReference type="EMBL" id="HG001523">
    <property type="protein sequence ID" value="CDF77431.1"/>
    <property type="molecule type" value="Genomic_DNA"/>
</dbReference>
<feature type="region of interest" description="Disordered" evidence="1">
    <location>
        <begin position="31"/>
        <end position="67"/>
    </location>
</feature>
<organism evidence="2 3">
    <name type="scientific">Chondrus crispus</name>
    <name type="common">Carrageen Irish moss</name>
    <name type="synonym">Polymorpha crispa</name>
    <dbReference type="NCBI Taxonomy" id="2769"/>
    <lineage>
        <taxon>Eukaryota</taxon>
        <taxon>Rhodophyta</taxon>
        <taxon>Florideophyceae</taxon>
        <taxon>Rhodymeniophycidae</taxon>
        <taxon>Gigartinales</taxon>
        <taxon>Gigartinaceae</taxon>
        <taxon>Chondrus</taxon>
    </lineage>
</organism>
<dbReference type="OrthoDB" id="5982at2759"/>
<accession>S0F2T4</accession>
<dbReference type="STRING" id="2769.S0F2T4"/>
<feature type="compositionally biased region" description="Acidic residues" evidence="1">
    <location>
        <begin position="280"/>
        <end position="292"/>
    </location>
</feature>
<dbReference type="AlphaFoldDB" id="S0F2T4"/>
<dbReference type="Proteomes" id="UP000012073">
    <property type="component" value="Unassembled WGS sequence"/>
</dbReference>
<dbReference type="KEGG" id="ccp:CHC_T00007937001"/>
<keyword evidence="3" id="KW-1185">Reference proteome</keyword>
<evidence type="ECO:0000313" key="3">
    <source>
        <dbReference type="Proteomes" id="UP000012073"/>
    </source>
</evidence>
<dbReference type="RefSeq" id="XP_005712305.1">
    <property type="nucleotide sequence ID" value="XM_005712248.1"/>
</dbReference>
<dbReference type="GeneID" id="17320012"/>
<sequence>MSNCTIAPRSSRLRKESRSAPLRLTLDEVKVGNHRHAAASTRPSAFQRRRRETWSRPPPPPSHAYKSRRTAVILCAESGDPDLAQDIPPAGLASPTGFALGDNPINAFATLSDSADEYARGGAYAIRNPAGQLCYMGYSKNIAAKLAFHERLVPEQCATFQVYVPPVPEELISPDMLESVLEYWVRENGGVPTGNTVDRALWEQETPVDRKEPTANRTGDAMEGEREEDIPVRERTTPRRTSVRDRPADSYDDNFVDNFRSSSGSAPRRRRKDGRRGWDDPDDDYVEVDVDPLDPFSASNKRQSTRSAWDSQGEDDEYDEDWIPIIALMGCAGLIWLVSMLGNALPAATPSLGM</sequence>
<evidence type="ECO:0000256" key="1">
    <source>
        <dbReference type="SAM" id="MobiDB-lite"/>
    </source>
</evidence>
<name>S0F2T4_CHOCR</name>
<dbReference type="OMA" id="SNCTIAP"/>
<feature type="region of interest" description="Disordered" evidence="1">
    <location>
        <begin position="194"/>
        <end position="315"/>
    </location>
</feature>
<evidence type="ECO:0008006" key="4">
    <source>
        <dbReference type="Google" id="ProtNLM"/>
    </source>
</evidence>
<protein>
    <recommendedName>
        <fullName evidence="4">GIY-YIG domain-containing protein</fullName>
    </recommendedName>
</protein>
<dbReference type="Gramene" id="CDF77431">
    <property type="protein sequence ID" value="CDF77431"/>
    <property type="gene ID" value="CHC_T00007937001"/>
</dbReference>
<reference evidence="3" key="1">
    <citation type="journal article" date="2013" name="Proc. Natl. Acad. Sci. U.S.A.">
        <title>Genome structure and metabolic features in the red seaweed Chondrus crispus shed light on evolution of the Archaeplastida.</title>
        <authorList>
            <person name="Collen J."/>
            <person name="Porcel B."/>
            <person name="Carre W."/>
            <person name="Ball S.G."/>
            <person name="Chaparro C."/>
            <person name="Tonon T."/>
            <person name="Barbeyron T."/>
            <person name="Michel G."/>
            <person name="Noel B."/>
            <person name="Valentin K."/>
            <person name="Elias M."/>
            <person name="Artiguenave F."/>
            <person name="Arun A."/>
            <person name="Aury J.M."/>
            <person name="Barbosa-Neto J.F."/>
            <person name="Bothwell J.H."/>
            <person name="Bouget F.Y."/>
            <person name="Brillet L."/>
            <person name="Cabello-Hurtado F."/>
            <person name="Capella-Gutierrez S."/>
            <person name="Charrier B."/>
            <person name="Cladiere L."/>
            <person name="Cock J.M."/>
            <person name="Coelho S.M."/>
            <person name="Colleoni C."/>
            <person name="Czjzek M."/>
            <person name="Da Silva C."/>
            <person name="Delage L."/>
            <person name="Denoeud F."/>
            <person name="Deschamps P."/>
            <person name="Dittami S.M."/>
            <person name="Gabaldon T."/>
            <person name="Gachon C.M."/>
            <person name="Groisillier A."/>
            <person name="Herve C."/>
            <person name="Jabbari K."/>
            <person name="Katinka M."/>
            <person name="Kloareg B."/>
            <person name="Kowalczyk N."/>
            <person name="Labadie K."/>
            <person name="Leblanc C."/>
            <person name="Lopez P.J."/>
            <person name="McLachlan D.H."/>
            <person name="Meslet-Cladiere L."/>
            <person name="Moustafa A."/>
            <person name="Nehr Z."/>
            <person name="Nyvall Collen P."/>
            <person name="Panaud O."/>
            <person name="Partensky F."/>
            <person name="Poulain J."/>
            <person name="Rensing S.A."/>
            <person name="Rousvoal S."/>
            <person name="Samson G."/>
            <person name="Symeonidi A."/>
            <person name="Weissenbach J."/>
            <person name="Zambounis A."/>
            <person name="Wincker P."/>
            <person name="Boyen C."/>
        </authorList>
    </citation>
    <scope>NUCLEOTIDE SEQUENCE [LARGE SCALE GENOMIC DNA]</scope>
    <source>
        <strain evidence="3">cv. Stackhouse</strain>
    </source>
</reference>
<gene>
    <name evidence="2" type="ORF">CHC_T00007937001</name>
</gene>